<feature type="transmembrane region" description="Helical" evidence="2">
    <location>
        <begin position="95"/>
        <end position="115"/>
    </location>
</feature>
<dbReference type="GO" id="GO:0005886">
    <property type="term" value="C:plasma membrane"/>
    <property type="evidence" value="ECO:0007669"/>
    <property type="project" value="TreeGrafter"/>
</dbReference>
<dbReference type="Gene3D" id="1.20.120.1220">
    <property type="match status" value="1"/>
</dbReference>
<evidence type="ECO:0000256" key="2">
    <source>
        <dbReference type="SAM" id="Phobius"/>
    </source>
</evidence>
<dbReference type="RefSeq" id="WP_142553889.1">
    <property type="nucleotide sequence ID" value="NZ_VIFX01000028.1"/>
</dbReference>
<dbReference type="AlphaFoldDB" id="A0A544VXH0"/>
<keyword evidence="5" id="KW-1185">Reference proteome</keyword>
<keyword evidence="2" id="KW-0812">Transmembrane</keyword>
<keyword evidence="2" id="KW-1133">Transmembrane helix</keyword>
<evidence type="ECO:0000259" key="3">
    <source>
        <dbReference type="Pfam" id="PF01478"/>
    </source>
</evidence>
<feature type="transmembrane region" description="Helical" evidence="2">
    <location>
        <begin position="27"/>
        <end position="44"/>
    </location>
</feature>
<dbReference type="InterPro" id="IPR050882">
    <property type="entry name" value="Prepilin_peptidase/N-MTase"/>
</dbReference>
<dbReference type="Pfam" id="PF01478">
    <property type="entry name" value="Peptidase_A24"/>
    <property type="match status" value="1"/>
</dbReference>
<dbReference type="EMBL" id="VIFX01000028">
    <property type="protein sequence ID" value="TQR84665.1"/>
    <property type="molecule type" value="Genomic_DNA"/>
</dbReference>
<protein>
    <submittedName>
        <fullName evidence="4">Prepilin peptidase</fullName>
    </submittedName>
</protein>
<feature type="transmembrane region" description="Helical" evidence="2">
    <location>
        <begin position="51"/>
        <end position="75"/>
    </location>
</feature>
<proteinExistence type="inferred from homology"/>
<evidence type="ECO:0000313" key="4">
    <source>
        <dbReference type="EMBL" id="TQR84665.1"/>
    </source>
</evidence>
<dbReference type="GO" id="GO:0006465">
    <property type="term" value="P:signal peptide processing"/>
    <property type="evidence" value="ECO:0007669"/>
    <property type="project" value="TreeGrafter"/>
</dbReference>
<feature type="domain" description="Prepilin type IV endopeptidase peptidase" evidence="3">
    <location>
        <begin position="9"/>
        <end position="111"/>
    </location>
</feature>
<evidence type="ECO:0000313" key="5">
    <source>
        <dbReference type="Proteomes" id="UP000315759"/>
    </source>
</evidence>
<dbReference type="Proteomes" id="UP000315759">
    <property type="component" value="Unassembled WGS sequence"/>
</dbReference>
<dbReference type="GO" id="GO:0004190">
    <property type="term" value="F:aspartic-type endopeptidase activity"/>
    <property type="evidence" value="ECO:0007669"/>
    <property type="project" value="InterPro"/>
</dbReference>
<organism evidence="4 5">
    <name type="scientific">Mycolicibacterium hodleri</name>
    <dbReference type="NCBI Taxonomy" id="49897"/>
    <lineage>
        <taxon>Bacteria</taxon>
        <taxon>Bacillati</taxon>
        <taxon>Actinomycetota</taxon>
        <taxon>Actinomycetes</taxon>
        <taxon>Mycobacteriales</taxon>
        <taxon>Mycobacteriaceae</taxon>
        <taxon>Mycolicibacterium</taxon>
    </lineage>
</organism>
<comment type="similarity">
    <text evidence="1">Belongs to the peptidase A24 family.</text>
</comment>
<reference evidence="4 5" key="1">
    <citation type="submission" date="2018-10" db="EMBL/GenBank/DDBJ databases">
        <title>Draft genome of Mycobacterium hodleri strain B.</title>
        <authorList>
            <person name="Amande T.J."/>
            <person name="Mcgenity T.J."/>
        </authorList>
    </citation>
    <scope>NUCLEOTIDE SEQUENCE [LARGE SCALE GENOMIC DNA]</scope>
    <source>
        <strain evidence="4 5">B</strain>
    </source>
</reference>
<dbReference type="PANTHER" id="PTHR30487:SF0">
    <property type="entry name" value="PREPILIN LEADER PEPTIDASE_N-METHYLTRANSFERASE-RELATED"/>
    <property type="match status" value="1"/>
</dbReference>
<keyword evidence="2" id="KW-0472">Membrane</keyword>
<dbReference type="InterPro" id="IPR000045">
    <property type="entry name" value="Prepilin_IV_endopep_pep"/>
</dbReference>
<evidence type="ECO:0000256" key="1">
    <source>
        <dbReference type="ARBA" id="ARBA00005801"/>
    </source>
</evidence>
<gene>
    <name evidence="4" type="ORF">D8S82_20640</name>
</gene>
<comment type="caution">
    <text evidence="4">The sequence shown here is derived from an EMBL/GenBank/DDBJ whole genome shotgun (WGS) entry which is preliminary data.</text>
</comment>
<accession>A0A544VXH0</accession>
<dbReference type="PANTHER" id="PTHR30487">
    <property type="entry name" value="TYPE 4 PREPILIN-LIKE PROTEINS LEADER PEPTIDE-PROCESSING ENZYME"/>
    <property type="match status" value="1"/>
</dbReference>
<sequence>MGWVGLGAAVVWLAALTVYDVRQRRLPNALTLPGAVAVLVVAALTECGTSALLGGVALAALYLLVHLIAPAAMGAGDVKLALGVGALTGAFGSDAWVIAAVGAPLLTALWGLLVLRPGRDRARVTVPHGPSMCVATAAAVAMVIT</sequence>
<name>A0A544VXH0_9MYCO</name>